<organism evidence="1 2">
    <name type="scientific">Gymnopilus junonius</name>
    <name type="common">Spectacular rustgill mushroom</name>
    <name type="synonym">Gymnopilus spectabilis subsp. junonius</name>
    <dbReference type="NCBI Taxonomy" id="109634"/>
    <lineage>
        <taxon>Eukaryota</taxon>
        <taxon>Fungi</taxon>
        <taxon>Dikarya</taxon>
        <taxon>Basidiomycota</taxon>
        <taxon>Agaricomycotina</taxon>
        <taxon>Agaricomycetes</taxon>
        <taxon>Agaricomycetidae</taxon>
        <taxon>Agaricales</taxon>
        <taxon>Agaricineae</taxon>
        <taxon>Hymenogastraceae</taxon>
        <taxon>Gymnopilus</taxon>
    </lineage>
</organism>
<evidence type="ECO:0000313" key="1">
    <source>
        <dbReference type="EMBL" id="KAF8887895.1"/>
    </source>
</evidence>
<keyword evidence="2" id="KW-1185">Reference proteome</keyword>
<gene>
    <name evidence="1" type="ORF">CPB84DRAFT_1849791</name>
</gene>
<evidence type="ECO:0000313" key="2">
    <source>
        <dbReference type="Proteomes" id="UP000724874"/>
    </source>
</evidence>
<sequence>MPQWLWLEGIRHNRHLNEILCVEGDSTIRHDVLDTFSIALRHSACVGGQITLNKTLPAPSVICHHTVFHTTPSPQEHKHPLPAPFLHLCAAGTDVLIIFLHLPPRLATPEPLSIRHLVPKGFASRLSRYTRSESTTGFSVYIRSTVGTGGAEDAGEIYRQFEGVCTPPLTPDVRSQLFPAEIYVYKFAMDLQWVYERSNNMQGDEDTEGTHKWFEGASPLPPTPVYRASLLAAYSAVSENLSPL</sequence>
<proteinExistence type="predicted"/>
<dbReference type="Proteomes" id="UP000724874">
    <property type="component" value="Unassembled WGS sequence"/>
</dbReference>
<reference evidence="1" key="1">
    <citation type="submission" date="2020-11" db="EMBL/GenBank/DDBJ databases">
        <authorList>
            <consortium name="DOE Joint Genome Institute"/>
            <person name="Ahrendt S."/>
            <person name="Riley R."/>
            <person name="Andreopoulos W."/>
            <person name="LaButti K."/>
            <person name="Pangilinan J."/>
            <person name="Ruiz-duenas F.J."/>
            <person name="Barrasa J.M."/>
            <person name="Sanchez-Garcia M."/>
            <person name="Camarero S."/>
            <person name="Miyauchi S."/>
            <person name="Serrano A."/>
            <person name="Linde D."/>
            <person name="Babiker R."/>
            <person name="Drula E."/>
            <person name="Ayuso-Fernandez I."/>
            <person name="Pacheco R."/>
            <person name="Padilla G."/>
            <person name="Ferreira P."/>
            <person name="Barriuso J."/>
            <person name="Kellner H."/>
            <person name="Castanera R."/>
            <person name="Alfaro M."/>
            <person name="Ramirez L."/>
            <person name="Pisabarro A.G."/>
            <person name="Kuo A."/>
            <person name="Tritt A."/>
            <person name="Lipzen A."/>
            <person name="He G."/>
            <person name="Yan M."/>
            <person name="Ng V."/>
            <person name="Cullen D."/>
            <person name="Martin F."/>
            <person name="Rosso M.-N."/>
            <person name="Henrissat B."/>
            <person name="Hibbett D."/>
            <person name="Martinez A.T."/>
            <person name="Grigoriev I.V."/>
        </authorList>
    </citation>
    <scope>NUCLEOTIDE SEQUENCE</scope>
    <source>
        <strain evidence="1">AH 44721</strain>
    </source>
</reference>
<name>A0A9P5NHB9_GYMJU</name>
<dbReference type="EMBL" id="JADNYJ010000088">
    <property type="protein sequence ID" value="KAF8887895.1"/>
    <property type="molecule type" value="Genomic_DNA"/>
</dbReference>
<protein>
    <submittedName>
        <fullName evidence="1">Uncharacterized protein</fullName>
    </submittedName>
</protein>
<dbReference type="AlphaFoldDB" id="A0A9P5NHB9"/>
<comment type="caution">
    <text evidence="1">The sequence shown here is derived from an EMBL/GenBank/DDBJ whole genome shotgun (WGS) entry which is preliminary data.</text>
</comment>
<accession>A0A9P5NHB9</accession>